<proteinExistence type="predicted"/>
<dbReference type="EMBL" id="KN838965">
    <property type="protein sequence ID" value="KIJ91806.1"/>
    <property type="molecule type" value="Genomic_DNA"/>
</dbReference>
<reference evidence="2" key="2">
    <citation type="submission" date="2015-01" db="EMBL/GenBank/DDBJ databases">
        <title>Evolutionary Origins and Diversification of the Mycorrhizal Mutualists.</title>
        <authorList>
            <consortium name="DOE Joint Genome Institute"/>
            <consortium name="Mycorrhizal Genomics Consortium"/>
            <person name="Kohler A."/>
            <person name="Kuo A."/>
            <person name="Nagy L.G."/>
            <person name="Floudas D."/>
            <person name="Copeland A."/>
            <person name="Barry K.W."/>
            <person name="Cichocki N."/>
            <person name="Veneault-Fourrey C."/>
            <person name="LaButti K."/>
            <person name="Lindquist E.A."/>
            <person name="Lipzen A."/>
            <person name="Lundell T."/>
            <person name="Morin E."/>
            <person name="Murat C."/>
            <person name="Riley R."/>
            <person name="Ohm R."/>
            <person name="Sun H."/>
            <person name="Tunlid A."/>
            <person name="Henrissat B."/>
            <person name="Grigoriev I.V."/>
            <person name="Hibbett D.S."/>
            <person name="Martin F."/>
        </authorList>
    </citation>
    <scope>NUCLEOTIDE SEQUENCE [LARGE SCALE GENOMIC DNA]</scope>
    <source>
        <strain evidence="2">LaAM-08-1</strain>
    </source>
</reference>
<accession>A0A0C9X2D6</accession>
<dbReference type="AlphaFoldDB" id="A0A0C9X2D6"/>
<evidence type="ECO:0000313" key="1">
    <source>
        <dbReference type="EMBL" id="KIJ91806.1"/>
    </source>
</evidence>
<keyword evidence="2" id="KW-1185">Reference proteome</keyword>
<sequence>MSFMSVAMNEQNIEIKPNNVLSDIDKAFMTMPIPILSPACRQHLDRGHALYIGGVDAEICNPGAVCAVGMVRS</sequence>
<protein>
    <submittedName>
        <fullName evidence="1">Uncharacterized protein</fullName>
    </submittedName>
</protein>
<gene>
    <name evidence="1" type="ORF">K443DRAFT_470296</name>
</gene>
<dbReference type="HOGENOM" id="CLU_2705213_0_0_1"/>
<reference evidence="1 2" key="1">
    <citation type="submission" date="2014-04" db="EMBL/GenBank/DDBJ databases">
        <authorList>
            <consortium name="DOE Joint Genome Institute"/>
            <person name="Kuo A."/>
            <person name="Kohler A."/>
            <person name="Nagy L.G."/>
            <person name="Floudas D."/>
            <person name="Copeland A."/>
            <person name="Barry K.W."/>
            <person name="Cichocki N."/>
            <person name="Veneault-Fourrey C."/>
            <person name="LaButti K."/>
            <person name="Lindquist E.A."/>
            <person name="Lipzen A."/>
            <person name="Lundell T."/>
            <person name="Morin E."/>
            <person name="Murat C."/>
            <person name="Sun H."/>
            <person name="Tunlid A."/>
            <person name="Henrissat B."/>
            <person name="Grigoriev I.V."/>
            <person name="Hibbett D.S."/>
            <person name="Martin F."/>
            <person name="Nordberg H.P."/>
            <person name="Cantor M.N."/>
            <person name="Hua S.X."/>
        </authorList>
    </citation>
    <scope>NUCLEOTIDE SEQUENCE [LARGE SCALE GENOMIC DNA]</scope>
    <source>
        <strain evidence="1 2">LaAM-08-1</strain>
    </source>
</reference>
<name>A0A0C9X2D6_9AGAR</name>
<organism evidence="1 2">
    <name type="scientific">Laccaria amethystina LaAM-08-1</name>
    <dbReference type="NCBI Taxonomy" id="1095629"/>
    <lineage>
        <taxon>Eukaryota</taxon>
        <taxon>Fungi</taxon>
        <taxon>Dikarya</taxon>
        <taxon>Basidiomycota</taxon>
        <taxon>Agaricomycotina</taxon>
        <taxon>Agaricomycetes</taxon>
        <taxon>Agaricomycetidae</taxon>
        <taxon>Agaricales</taxon>
        <taxon>Agaricineae</taxon>
        <taxon>Hydnangiaceae</taxon>
        <taxon>Laccaria</taxon>
    </lineage>
</organism>
<evidence type="ECO:0000313" key="2">
    <source>
        <dbReference type="Proteomes" id="UP000054477"/>
    </source>
</evidence>
<dbReference type="Proteomes" id="UP000054477">
    <property type="component" value="Unassembled WGS sequence"/>
</dbReference>